<keyword evidence="1" id="KW-0472">Membrane</keyword>
<keyword evidence="3" id="KW-1185">Reference proteome</keyword>
<gene>
    <name evidence="2" type="ORF">SAMN05444972_107109</name>
</gene>
<evidence type="ECO:0000313" key="2">
    <source>
        <dbReference type="EMBL" id="SFS76620.1"/>
    </source>
</evidence>
<evidence type="ECO:0000256" key="1">
    <source>
        <dbReference type="SAM" id="Phobius"/>
    </source>
</evidence>
<dbReference type="EMBL" id="FPAA01000007">
    <property type="protein sequence ID" value="SFS76620.1"/>
    <property type="molecule type" value="Genomic_DNA"/>
</dbReference>
<proteinExistence type="predicted"/>
<accession>A0A1I6SID4</accession>
<organism evidence="2 3">
    <name type="scientific">Marininema halotolerans</name>
    <dbReference type="NCBI Taxonomy" id="1155944"/>
    <lineage>
        <taxon>Bacteria</taxon>
        <taxon>Bacillati</taxon>
        <taxon>Bacillota</taxon>
        <taxon>Bacilli</taxon>
        <taxon>Bacillales</taxon>
        <taxon>Thermoactinomycetaceae</taxon>
        <taxon>Marininema</taxon>
    </lineage>
</organism>
<name>A0A1I6SID4_9BACL</name>
<feature type="transmembrane region" description="Helical" evidence="1">
    <location>
        <begin position="44"/>
        <end position="68"/>
    </location>
</feature>
<evidence type="ECO:0000313" key="3">
    <source>
        <dbReference type="Proteomes" id="UP000198660"/>
    </source>
</evidence>
<dbReference type="Proteomes" id="UP000198660">
    <property type="component" value="Unassembled WGS sequence"/>
</dbReference>
<protein>
    <submittedName>
        <fullName evidence="2">Uncharacterized protein</fullName>
    </submittedName>
</protein>
<feature type="transmembrane region" description="Helical" evidence="1">
    <location>
        <begin position="20"/>
        <end position="37"/>
    </location>
</feature>
<keyword evidence="1" id="KW-0812">Transmembrane</keyword>
<keyword evidence="1" id="KW-1133">Transmembrane helix</keyword>
<dbReference type="AlphaFoldDB" id="A0A1I6SID4"/>
<reference evidence="3" key="1">
    <citation type="submission" date="2016-10" db="EMBL/GenBank/DDBJ databases">
        <authorList>
            <person name="Varghese N."/>
            <person name="Submissions S."/>
        </authorList>
    </citation>
    <scope>NUCLEOTIDE SEQUENCE [LARGE SCALE GENOMIC DNA]</scope>
    <source>
        <strain evidence="3">DSM 45789</strain>
    </source>
</reference>
<sequence>MSTKEIEQASTSYLLSKLAISPLYIIMVLLSVLYLYLHIKEKGFIVLVGKIGSVFYISIYLLALYFFISELFNA</sequence>